<dbReference type="Gene3D" id="2.30.30.40">
    <property type="entry name" value="SH3 Domains"/>
    <property type="match status" value="1"/>
</dbReference>
<dbReference type="SMART" id="SM00260">
    <property type="entry name" value="CheW"/>
    <property type="match status" value="1"/>
</dbReference>
<dbReference type="Proteomes" id="UP001198163">
    <property type="component" value="Unassembled WGS sequence"/>
</dbReference>
<dbReference type="Gene3D" id="2.40.50.180">
    <property type="entry name" value="CheA-289, Domain 4"/>
    <property type="match status" value="1"/>
</dbReference>
<accession>A0AAE3EIC8</accession>
<dbReference type="PANTHER" id="PTHR22617">
    <property type="entry name" value="CHEMOTAXIS SENSOR HISTIDINE KINASE-RELATED"/>
    <property type="match status" value="1"/>
</dbReference>
<dbReference type="EMBL" id="JAINWA010000001">
    <property type="protein sequence ID" value="MCD1654348.1"/>
    <property type="molecule type" value="Genomic_DNA"/>
</dbReference>
<sequence>MTDKNRQEIHQYLTFKLADEMYAVNVANIKEVLGIPKITKVPKMPPHMKGIINLRGSVVPVLDLCKKFDLGEITVTEKTGIIVTEIFRNKDDGTEEELVIGIFSDEVQKVITIEPESIEPPPKIGVSIDTEFIQGMGHVENNFIMILNINKILTGSEMEEIQSTAVEA</sequence>
<protein>
    <submittedName>
        <fullName evidence="2">Chemotaxis protein CheW</fullName>
    </submittedName>
</protein>
<dbReference type="AlphaFoldDB" id="A0AAE3EIC8"/>
<name>A0AAE3EIC8_9SPIR</name>
<dbReference type="PROSITE" id="PS50851">
    <property type="entry name" value="CHEW"/>
    <property type="match status" value="1"/>
</dbReference>
<dbReference type="PANTHER" id="PTHR22617:SF41">
    <property type="entry name" value="CHEMOTAXIS SIGNAL TRANSDUCTION SYSTEM ADAPTOR PROTEIN CHEW"/>
    <property type="match status" value="1"/>
</dbReference>
<evidence type="ECO:0000313" key="3">
    <source>
        <dbReference type="Proteomes" id="UP001198163"/>
    </source>
</evidence>
<organism evidence="2 3">
    <name type="scientific">Teretinema zuelzerae</name>
    <dbReference type="NCBI Taxonomy" id="156"/>
    <lineage>
        <taxon>Bacteria</taxon>
        <taxon>Pseudomonadati</taxon>
        <taxon>Spirochaetota</taxon>
        <taxon>Spirochaetia</taxon>
        <taxon>Spirochaetales</taxon>
        <taxon>Treponemataceae</taxon>
        <taxon>Teretinema</taxon>
    </lineage>
</organism>
<dbReference type="CDD" id="cd00732">
    <property type="entry name" value="CheW"/>
    <property type="match status" value="1"/>
</dbReference>
<dbReference type="GO" id="GO:0005829">
    <property type="term" value="C:cytosol"/>
    <property type="evidence" value="ECO:0007669"/>
    <property type="project" value="TreeGrafter"/>
</dbReference>
<comment type="caution">
    <text evidence="2">The sequence shown here is derived from an EMBL/GenBank/DDBJ whole genome shotgun (WGS) entry which is preliminary data.</text>
</comment>
<dbReference type="InterPro" id="IPR039315">
    <property type="entry name" value="CheW"/>
</dbReference>
<gene>
    <name evidence="2" type="ORF">K7J14_06475</name>
</gene>
<feature type="domain" description="CheW-like" evidence="1">
    <location>
        <begin position="9"/>
        <end position="158"/>
    </location>
</feature>
<dbReference type="RefSeq" id="WP_230754517.1">
    <property type="nucleotide sequence ID" value="NZ_JAINWA010000001.1"/>
</dbReference>
<dbReference type="SUPFAM" id="SSF50341">
    <property type="entry name" value="CheW-like"/>
    <property type="match status" value="1"/>
</dbReference>
<evidence type="ECO:0000259" key="1">
    <source>
        <dbReference type="PROSITE" id="PS50851"/>
    </source>
</evidence>
<proteinExistence type="predicted"/>
<evidence type="ECO:0000313" key="2">
    <source>
        <dbReference type="EMBL" id="MCD1654348.1"/>
    </source>
</evidence>
<reference evidence="2" key="1">
    <citation type="submission" date="2021-08" db="EMBL/GenBank/DDBJ databases">
        <title>Comparative analyses of Brucepasteria parasyntrophica and Teretinema zuelzerae.</title>
        <authorList>
            <person name="Song Y."/>
            <person name="Brune A."/>
        </authorList>
    </citation>
    <scope>NUCLEOTIDE SEQUENCE</scope>
    <source>
        <strain evidence="2">DSM 1903</strain>
    </source>
</reference>
<dbReference type="InterPro" id="IPR002545">
    <property type="entry name" value="CheW-lke_dom"/>
</dbReference>
<dbReference type="InterPro" id="IPR036061">
    <property type="entry name" value="CheW-like_dom_sf"/>
</dbReference>
<keyword evidence="3" id="KW-1185">Reference proteome</keyword>
<dbReference type="GO" id="GO:0006935">
    <property type="term" value="P:chemotaxis"/>
    <property type="evidence" value="ECO:0007669"/>
    <property type="project" value="InterPro"/>
</dbReference>
<dbReference type="Pfam" id="PF01584">
    <property type="entry name" value="CheW"/>
    <property type="match status" value="1"/>
</dbReference>
<dbReference type="GO" id="GO:0007165">
    <property type="term" value="P:signal transduction"/>
    <property type="evidence" value="ECO:0007669"/>
    <property type="project" value="InterPro"/>
</dbReference>